<dbReference type="SMART" id="SM00332">
    <property type="entry name" value="PP2Cc"/>
    <property type="match status" value="1"/>
</dbReference>
<evidence type="ECO:0000313" key="2">
    <source>
        <dbReference type="EMBL" id="MBO8438677.1"/>
    </source>
</evidence>
<dbReference type="CDD" id="cd00143">
    <property type="entry name" value="PP2Cc"/>
    <property type="match status" value="1"/>
</dbReference>
<organism evidence="2 3">
    <name type="scientific">Candidatus Caccoplasma merdipullorum</name>
    <dbReference type="NCBI Taxonomy" id="2840718"/>
    <lineage>
        <taxon>Bacteria</taxon>
        <taxon>Pseudomonadati</taxon>
        <taxon>Bacteroidota</taxon>
        <taxon>Bacteroidia</taxon>
        <taxon>Bacteroidales</taxon>
        <taxon>Bacteroidaceae</taxon>
        <taxon>Bacteroidaceae incertae sedis</taxon>
        <taxon>Candidatus Caccoplasma</taxon>
    </lineage>
</organism>
<dbReference type="AlphaFoldDB" id="A0A9D9E307"/>
<reference evidence="2" key="1">
    <citation type="submission" date="2020-10" db="EMBL/GenBank/DDBJ databases">
        <authorList>
            <person name="Gilroy R."/>
        </authorList>
    </citation>
    <scope>NUCLEOTIDE SEQUENCE</scope>
    <source>
        <strain evidence="2">G3-4614</strain>
    </source>
</reference>
<dbReference type="PANTHER" id="PTHR47992">
    <property type="entry name" value="PROTEIN PHOSPHATASE"/>
    <property type="match status" value="1"/>
</dbReference>
<dbReference type="SUPFAM" id="SSF81606">
    <property type="entry name" value="PP2C-like"/>
    <property type="match status" value="1"/>
</dbReference>
<sequence>MKIIYDAASDMGCVRSNNEDMILIDRSFLRDESASGEVLVDGNSRFCAIVADGMGGNNGGEFASDIACQEFDSWINDIPSKLTHGEIRAKVNEFVLNTHTLINCKGDEMEEFSGMGTTLVGIFFYEGSSYWVNIGDSRIYIYRDGILRQISRDHSMRNLMNNPELPANLIYNSLGSGTGTDSFADCDNIPLFENDCILICSDGLSDMVDDEKLALLLKQYAPASAYVSSAKAAGGEDNISVITLSIYK</sequence>
<protein>
    <submittedName>
        <fullName evidence="2">Serine/threonine-protein phosphatase</fullName>
    </submittedName>
</protein>
<evidence type="ECO:0000313" key="3">
    <source>
        <dbReference type="Proteomes" id="UP000823636"/>
    </source>
</evidence>
<gene>
    <name evidence="2" type="ORF">IAC54_07265</name>
</gene>
<dbReference type="InterPro" id="IPR015655">
    <property type="entry name" value="PP2C"/>
</dbReference>
<reference evidence="2" key="2">
    <citation type="journal article" date="2021" name="PeerJ">
        <title>Extensive microbial diversity within the chicken gut microbiome revealed by metagenomics and culture.</title>
        <authorList>
            <person name="Gilroy R."/>
            <person name="Ravi A."/>
            <person name="Getino M."/>
            <person name="Pursley I."/>
            <person name="Horton D.L."/>
            <person name="Alikhan N.F."/>
            <person name="Baker D."/>
            <person name="Gharbi K."/>
            <person name="Hall N."/>
            <person name="Watson M."/>
            <person name="Adriaenssens E.M."/>
            <person name="Foster-Nyarko E."/>
            <person name="Jarju S."/>
            <person name="Secka A."/>
            <person name="Antonio M."/>
            <person name="Oren A."/>
            <person name="Chaudhuri R.R."/>
            <person name="La Ragione R."/>
            <person name="Hildebrand F."/>
            <person name="Pallen M.J."/>
        </authorList>
    </citation>
    <scope>NUCLEOTIDE SEQUENCE</scope>
    <source>
        <strain evidence="2">G3-4614</strain>
    </source>
</reference>
<dbReference type="Gene3D" id="3.60.40.10">
    <property type="entry name" value="PPM-type phosphatase domain"/>
    <property type="match status" value="1"/>
</dbReference>
<dbReference type="PROSITE" id="PS51746">
    <property type="entry name" value="PPM_2"/>
    <property type="match status" value="1"/>
</dbReference>
<dbReference type="GO" id="GO:0004722">
    <property type="term" value="F:protein serine/threonine phosphatase activity"/>
    <property type="evidence" value="ECO:0007669"/>
    <property type="project" value="InterPro"/>
</dbReference>
<dbReference type="EMBL" id="JADIMW010000076">
    <property type="protein sequence ID" value="MBO8438677.1"/>
    <property type="molecule type" value="Genomic_DNA"/>
</dbReference>
<comment type="caution">
    <text evidence="2">The sequence shown here is derived from an EMBL/GenBank/DDBJ whole genome shotgun (WGS) entry which is preliminary data.</text>
</comment>
<dbReference type="Proteomes" id="UP000823636">
    <property type="component" value="Unassembled WGS sequence"/>
</dbReference>
<dbReference type="InterPro" id="IPR036457">
    <property type="entry name" value="PPM-type-like_dom_sf"/>
</dbReference>
<evidence type="ECO:0000259" key="1">
    <source>
        <dbReference type="PROSITE" id="PS51746"/>
    </source>
</evidence>
<dbReference type="SMART" id="SM00331">
    <property type="entry name" value="PP2C_SIG"/>
    <property type="match status" value="1"/>
</dbReference>
<dbReference type="InterPro" id="IPR001932">
    <property type="entry name" value="PPM-type_phosphatase-like_dom"/>
</dbReference>
<accession>A0A9D9E307</accession>
<feature type="domain" description="PPM-type phosphatase" evidence="1">
    <location>
        <begin position="4"/>
        <end position="246"/>
    </location>
</feature>
<name>A0A9D9E307_9BACT</name>
<proteinExistence type="predicted"/>
<dbReference type="Pfam" id="PF13672">
    <property type="entry name" value="PP2C_2"/>
    <property type="match status" value="1"/>
</dbReference>